<keyword evidence="9" id="KW-1185">Reference proteome</keyword>
<comment type="subcellular location">
    <subcellularLocation>
        <location evidence="1">Cell envelope</location>
    </subcellularLocation>
</comment>
<evidence type="ECO:0000256" key="1">
    <source>
        <dbReference type="ARBA" id="ARBA00004196"/>
    </source>
</evidence>
<evidence type="ECO:0000259" key="7">
    <source>
        <dbReference type="Pfam" id="PF00496"/>
    </source>
</evidence>
<keyword evidence="5" id="KW-0472">Membrane</keyword>
<reference evidence="8" key="1">
    <citation type="submission" date="2021-01" db="EMBL/GenBank/DDBJ databases">
        <title>Whole genome shotgun sequence of Virgisporangium aurantiacum NBRC 16421.</title>
        <authorList>
            <person name="Komaki H."/>
            <person name="Tamura T."/>
        </authorList>
    </citation>
    <scope>NUCLEOTIDE SEQUENCE</scope>
    <source>
        <strain evidence="8">NBRC 16421</strain>
    </source>
</reference>
<dbReference type="Pfam" id="PF00496">
    <property type="entry name" value="SBP_bac_5"/>
    <property type="match status" value="1"/>
</dbReference>
<dbReference type="EMBL" id="BOPG01000050">
    <property type="protein sequence ID" value="GIJ60124.1"/>
    <property type="molecule type" value="Genomic_DNA"/>
</dbReference>
<gene>
    <name evidence="8" type="ORF">Vau01_076400</name>
</gene>
<dbReference type="GO" id="GO:1904680">
    <property type="term" value="F:peptide transmembrane transporter activity"/>
    <property type="evidence" value="ECO:0007669"/>
    <property type="project" value="TreeGrafter"/>
</dbReference>
<keyword evidence="5" id="KW-0812">Transmembrane</keyword>
<keyword evidence="5" id="KW-1133">Transmembrane helix</keyword>
<proteinExistence type="inferred from homology"/>
<evidence type="ECO:0000256" key="5">
    <source>
        <dbReference type="SAM" id="Phobius"/>
    </source>
</evidence>
<dbReference type="InterPro" id="IPR039424">
    <property type="entry name" value="SBP_5"/>
</dbReference>
<keyword evidence="4 6" id="KW-0732">Signal</keyword>
<dbReference type="InterPro" id="IPR000914">
    <property type="entry name" value="SBP_5_dom"/>
</dbReference>
<feature type="chain" id="PRO_5035213287" evidence="6">
    <location>
        <begin position="32"/>
        <end position="608"/>
    </location>
</feature>
<evidence type="ECO:0000313" key="8">
    <source>
        <dbReference type="EMBL" id="GIJ60124.1"/>
    </source>
</evidence>
<dbReference type="PANTHER" id="PTHR30290:SF10">
    <property type="entry name" value="PERIPLASMIC OLIGOPEPTIDE-BINDING PROTEIN-RELATED"/>
    <property type="match status" value="1"/>
</dbReference>
<evidence type="ECO:0000256" key="4">
    <source>
        <dbReference type="ARBA" id="ARBA00022729"/>
    </source>
</evidence>
<feature type="domain" description="Solute-binding protein family 5" evidence="7">
    <location>
        <begin position="84"/>
        <end position="460"/>
    </location>
</feature>
<organism evidence="8 9">
    <name type="scientific">Virgisporangium aurantiacum</name>
    <dbReference type="NCBI Taxonomy" id="175570"/>
    <lineage>
        <taxon>Bacteria</taxon>
        <taxon>Bacillati</taxon>
        <taxon>Actinomycetota</taxon>
        <taxon>Actinomycetes</taxon>
        <taxon>Micromonosporales</taxon>
        <taxon>Micromonosporaceae</taxon>
        <taxon>Virgisporangium</taxon>
    </lineage>
</organism>
<name>A0A8J3Z9M2_9ACTN</name>
<dbReference type="GO" id="GO:0042597">
    <property type="term" value="C:periplasmic space"/>
    <property type="evidence" value="ECO:0007669"/>
    <property type="project" value="UniProtKB-ARBA"/>
</dbReference>
<dbReference type="GO" id="GO:0043190">
    <property type="term" value="C:ATP-binding cassette (ABC) transporter complex"/>
    <property type="evidence" value="ECO:0007669"/>
    <property type="project" value="InterPro"/>
</dbReference>
<accession>A0A8J3Z9M2</accession>
<evidence type="ECO:0000256" key="3">
    <source>
        <dbReference type="ARBA" id="ARBA00022448"/>
    </source>
</evidence>
<dbReference type="PIRSF" id="PIRSF002741">
    <property type="entry name" value="MppA"/>
    <property type="match status" value="1"/>
</dbReference>
<feature type="transmembrane region" description="Helical" evidence="5">
    <location>
        <begin position="577"/>
        <end position="597"/>
    </location>
</feature>
<keyword evidence="3" id="KW-0813">Transport</keyword>
<dbReference type="RefSeq" id="WP_204003979.1">
    <property type="nucleotide sequence ID" value="NZ_BOPG01000050.1"/>
</dbReference>
<dbReference type="GO" id="GO:0030313">
    <property type="term" value="C:cell envelope"/>
    <property type="evidence" value="ECO:0007669"/>
    <property type="project" value="UniProtKB-SubCell"/>
</dbReference>
<dbReference type="Proteomes" id="UP000612585">
    <property type="component" value="Unassembled WGS sequence"/>
</dbReference>
<evidence type="ECO:0000256" key="6">
    <source>
        <dbReference type="SAM" id="SignalP"/>
    </source>
</evidence>
<evidence type="ECO:0000256" key="2">
    <source>
        <dbReference type="ARBA" id="ARBA00005695"/>
    </source>
</evidence>
<dbReference type="PANTHER" id="PTHR30290">
    <property type="entry name" value="PERIPLASMIC BINDING COMPONENT OF ABC TRANSPORTER"/>
    <property type="match status" value="1"/>
</dbReference>
<dbReference type="Gene3D" id="3.10.105.10">
    <property type="entry name" value="Dipeptide-binding Protein, Domain 3"/>
    <property type="match status" value="1"/>
</dbReference>
<dbReference type="GO" id="GO:0015833">
    <property type="term" value="P:peptide transport"/>
    <property type="evidence" value="ECO:0007669"/>
    <property type="project" value="TreeGrafter"/>
</dbReference>
<dbReference type="InterPro" id="IPR030678">
    <property type="entry name" value="Peptide/Ni-bd"/>
</dbReference>
<evidence type="ECO:0000313" key="9">
    <source>
        <dbReference type="Proteomes" id="UP000612585"/>
    </source>
</evidence>
<comment type="similarity">
    <text evidence="2">Belongs to the bacterial solute-binding protein 5 family.</text>
</comment>
<feature type="signal peptide" evidence="6">
    <location>
        <begin position="1"/>
        <end position="31"/>
    </location>
</feature>
<protein>
    <submittedName>
        <fullName evidence="8">ABC transporter substrate-binding protein</fullName>
    </submittedName>
</protein>
<dbReference type="CDD" id="cd00995">
    <property type="entry name" value="PBP2_NikA_DppA_OppA_like"/>
    <property type="match status" value="1"/>
</dbReference>
<comment type="caution">
    <text evidence="8">The sequence shown here is derived from an EMBL/GenBank/DDBJ whole genome shotgun (WGS) entry which is preliminary data.</text>
</comment>
<sequence>MPIIRRPLSAMARAVVAGLLLVPSVTGPALAAETGAAGPKTMTVGTISAVDSLNPFLAIRALPTGLFRQMYDFLTNYDPKDGHVVPALAESWSTSGDKLTWTYKIRSGATWSDGKPVTAKDAAWTFNLIKSNREAAKANGNFVKNFKTVTAPDDRTLVVELSQPQSTMLALDVPIVPEHVWTGKVAEIGKFNNDTQFPIVGNGPFQLTDYKKSEYIELTANKNYWRGAPKFDKIVYRYFKDIDAEVEALKKGEIDFVSDMTPAQYESLQGNGDLTLNKGQGKRFYALAINPGPTTTGGQAFGDANPALKDQKVRHALARAIDTNALVQKTLGGYGTPGGGYLPPIWTTNHWDPDGTTKLTFDLAAANKLLDEAGYAKGANGMRNTPDGKPFSLRVLGVTSRVADTQNSTFMKEWYKQIGVDLVPSIVESGTQSATLQAGNYDLAFTSWQTNPDPDYVLALHTCGARPATAGAAFPGDNFVCVAAYDELYNKQLAEYDTAARTALIKQAQQQLYTDAYINVLYYPNVLEAFRKGTVTSMQKMPGDNGTYANQDGYWAFWSAVPTSAASGDDDGGSATVPILIAVAVVLVAAVVGFVVVRRRRGTADERE</sequence>
<dbReference type="SUPFAM" id="SSF53850">
    <property type="entry name" value="Periplasmic binding protein-like II"/>
    <property type="match status" value="1"/>
</dbReference>
<dbReference type="Gene3D" id="3.40.190.10">
    <property type="entry name" value="Periplasmic binding protein-like II"/>
    <property type="match status" value="1"/>
</dbReference>
<dbReference type="AlphaFoldDB" id="A0A8J3Z9M2"/>